<evidence type="ECO:0000256" key="1">
    <source>
        <dbReference type="SAM" id="MobiDB-lite"/>
    </source>
</evidence>
<gene>
    <name evidence="2" type="ORF">Esi_0263_0042</name>
</gene>
<reference evidence="2 3" key="1">
    <citation type="journal article" date="2010" name="Nature">
        <title>The Ectocarpus genome and the independent evolution of multicellularity in brown algae.</title>
        <authorList>
            <person name="Cock J.M."/>
            <person name="Sterck L."/>
            <person name="Rouze P."/>
            <person name="Scornet D."/>
            <person name="Allen A.E."/>
            <person name="Amoutzias G."/>
            <person name="Anthouard V."/>
            <person name="Artiguenave F."/>
            <person name="Aury J.M."/>
            <person name="Badger J.H."/>
            <person name="Beszteri B."/>
            <person name="Billiau K."/>
            <person name="Bonnet E."/>
            <person name="Bothwell J.H."/>
            <person name="Bowler C."/>
            <person name="Boyen C."/>
            <person name="Brownlee C."/>
            <person name="Carrano C.J."/>
            <person name="Charrier B."/>
            <person name="Cho G.Y."/>
            <person name="Coelho S.M."/>
            <person name="Collen J."/>
            <person name="Corre E."/>
            <person name="Da Silva C."/>
            <person name="Delage L."/>
            <person name="Delaroque N."/>
            <person name="Dittami S.M."/>
            <person name="Doulbeau S."/>
            <person name="Elias M."/>
            <person name="Farnham G."/>
            <person name="Gachon C.M."/>
            <person name="Gschloessl B."/>
            <person name="Heesch S."/>
            <person name="Jabbari K."/>
            <person name="Jubin C."/>
            <person name="Kawai H."/>
            <person name="Kimura K."/>
            <person name="Kloareg B."/>
            <person name="Kupper F.C."/>
            <person name="Lang D."/>
            <person name="Le Bail A."/>
            <person name="Leblanc C."/>
            <person name="Lerouge P."/>
            <person name="Lohr M."/>
            <person name="Lopez P.J."/>
            <person name="Martens C."/>
            <person name="Maumus F."/>
            <person name="Michel G."/>
            <person name="Miranda-Saavedra D."/>
            <person name="Morales J."/>
            <person name="Moreau H."/>
            <person name="Motomura T."/>
            <person name="Nagasato C."/>
            <person name="Napoli C.A."/>
            <person name="Nelson D.R."/>
            <person name="Nyvall-Collen P."/>
            <person name="Peters A.F."/>
            <person name="Pommier C."/>
            <person name="Potin P."/>
            <person name="Poulain J."/>
            <person name="Quesneville H."/>
            <person name="Read B."/>
            <person name="Rensing S.A."/>
            <person name="Ritter A."/>
            <person name="Rousvoal S."/>
            <person name="Samanta M."/>
            <person name="Samson G."/>
            <person name="Schroeder D.C."/>
            <person name="Segurens B."/>
            <person name="Strittmatter M."/>
            <person name="Tonon T."/>
            <person name="Tregear J.W."/>
            <person name="Valentin K."/>
            <person name="von Dassow P."/>
            <person name="Yamagishi T."/>
            <person name="Van de Peer Y."/>
            <person name="Wincker P."/>
        </authorList>
    </citation>
    <scope>NUCLEOTIDE SEQUENCE [LARGE SCALE GENOMIC DNA]</scope>
    <source>
        <strain evidence="3">Ec32 / CCAP1310/4</strain>
    </source>
</reference>
<dbReference type="Proteomes" id="UP000002630">
    <property type="component" value="Unassembled WGS sequence"/>
</dbReference>
<name>D7FU32_ECTSI</name>
<proteinExistence type="predicted"/>
<organism evidence="2 3">
    <name type="scientific">Ectocarpus siliculosus</name>
    <name type="common">Brown alga</name>
    <name type="synonym">Conferva siliculosa</name>
    <dbReference type="NCBI Taxonomy" id="2880"/>
    <lineage>
        <taxon>Eukaryota</taxon>
        <taxon>Sar</taxon>
        <taxon>Stramenopiles</taxon>
        <taxon>Ochrophyta</taxon>
        <taxon>PX clade</taxon>
        <taxon>Phaeophyceae</taxon>
        <taxon>Ectocarpales</taxon>
        <taxon>Ectocarpaceae</taxon>
        <taxon>Ectocarpus</taxon>
    </lineage>
</organism>
<feature type="compositionally biased region" description="Basic and acidic residues" evidence="1">
    <location>
        <begin position="142"/>
        <end position="155"/>
    </location>
</feature>
<evidence type="ECO:0000313" key="2">
    <source>
        <dbReference type="EMBL" id="CBJ31559.1"/>
    </source>
</evidence>
<feature type="region of interest" description="Disordered" evidence="1">
    <location>
        <begin position="50"/>
        <end position="69"/>
    </location>
</feature>
<dbReference type="EMBL" id="FN649760">
    <property type="protein sequence ID" value="CBJ31559.1"/>
    <property type="molecule type" value="Genomic_DNA"/>
</dbReference>
<sequence>MVSAGASTAACPAAGTAAAATAAAAAAGWTEGISMHSDDGGAGRYRRVVTRRSSDTARPAVDLGQKEQAWKRSERTHLLGRVELQREKAAARGVGRLQAGRGRGLASAGSVKSRSDSGSSCPDSSAVAGPTAAPRGFPAESEDGRRGGGGCRDDSEYGGGGNAVTVSPSRRCCVEGRLEVMERNVTAVLRRLDELEKRKSKGGNDDRSVHSTRSDRHVHAV</sequence>
<protein>
    <submittedName>
        <fullName evidence="2">Uncharacterized protein</fullName>
    </submittedName>
</protein>
<feature type="region of interest" description="Disordered" evidence="1">
    <location>
        <begin position="89"/>
        <end position="166"/>
    </location>
</feature>
<dbReference type="AlphaFoldDB" id="D7FU32"/>
<feature type="region of interest" description="Disordered" evidence="1">
    <location>
        <begin position="197"/>
        <end position="221"/>
    </location>
</feature>
<dbReference type="OrthoDB" id="10601134at2759"/>
<accession>D7FU32</accession>
<evidence type="ECO:0000313" key="3">
    <source>
        <dbReference type="Proteomes" id="UP000002630"/>
    </source>
</evidence>
<keyword evidence="3" id="KW-1185">Reference proteome</keyword>
<feature type="compositionally biased region" description="Low complexity" evidence="1">
    <location>
        <begin position="91"/>
        <end position="125"/>
    </location>
</feature>
<dbReference type="InParanoid" id="D7FU32"/>